<keyword evidence="6 15" id="KW-0169">Cobalamin biosynthesis</keyword>
<dbReference type="Pfam" id="PF01923">
    <property type="entry name" value="Cob_adeno_trans"/>
    <property type="match status" value="1"/>
</dbReference>
<keyword evidence="9 15" id="KW-0067">ATP-binding</keyword>
<organism evidence="18 20">
    <name type="scientific">Streptococcus danieliae</name>
    <dbReference type="NCBI Taxonomy" id="747656"/>
    <lineage>
        <taxon>Bacteria</taxon>
        <taxon>Bacillati</taxon>
        <taxon>Bacillota</taxon>
        <taxon>Bacilli</taxon>
        <taxon>Lactobacillales</taxon>
        <taxon>Streptococcaceae</taxon>
        <taxon>Streptococcus</taxon>
    </lineage>
</organism>
<comment type="catalytic activity">
    <reaction evidence="13 15">
        <text>2 cob(II)yrinate a,c diamide + reduced [electron-transfer flavoprotein] + 2 ATP = 2 adenosylcob(III)yrinate a,c-diamide + 2 triphosphate + oxidized [electron-transfer flavoprotein] + 3 H(+)</text>
        <dbReference type="Rhea" id="RHEA:11528"/>
        <dbReference type="Rhea" id="RHEA-COMP:10685"/>
        <dbReference type="Rhea" id="RHEA-COMP:10686"/>
        <dbReference type="ChEBI" id="CHEBI:15378"/>
        <dbReference type="ChEBI" id="CHEBI:18036"/>
        <dbReference type="ChEBI" id="CHEBI:30616"/>
        <dbReference type="ChEBI" id="CHEBI:57692"/>
        <dbReference type="ChEBI" id="CHEBI:58307"/>
        <dbReference type="ChEBI" id="CHEBI:58503"/>
        <dbReference type="ChEBI" id="CHEBI:58537"/>
        <dbReference type="EC" id="2.5.1.17"/>
    </reaction>
</comment>
<evidence type="ECO:0000256" key="4">
    <source>
        <dbReference type="ARBA" id="ARBA00012454"/>
    </source>
</evidence>
<dbReference type="PANTHER" id="PTHR12213">
    <property type="entry name" value="CORRINOID ADENOSYLTRANSFERASE"/>
    <property type="match status" value="1"/>
</dbReference>
<sequence>MRIYTKYGDGGATRLYGGVRVSKSDPRVEAYGTMDELNSLLGLVIALVREQGGFPSLIEEGSLIQQELFDCGSDLATANQSRPYKQLPHSEIWLEEKIDDYLAQTPSVQQFVLPGGHILSAYYHQLRTLTRRLERRIVALMEIDSDINRVNLHYVNRLSDYFFVVARYLNHKLGEADQLYERSPSVFKNKKRGS</sequence>
<evidence type="ECO:0000256" key="15">
    <source>
        <dbReference type="RuleBase" id="RU366026"/>
    </source>
</evidence>
<evidence type="ECO:0000256" key="1">
    <source>
        <dbReference type="ARBA" id="ARBA00005121"/>
    </source>
</evidence>
<comment type="pathway">
    <text evidence="1 15">Cofactor biosynthesis; adenosylcobalamin biosynthesis; adenosylcobalamin from cob(II)yrinate a,c-diamide: step 2/7.</text>
</comment>
<evidence type="ECO:0000256" key="9">
    <source>
        <dbReference type="ARBA" id="ARBA00022840"/>
    </source>
</evidence>
<dbReference type="InterPro" id="IPR036451">
    <property type="entry name" value="CblAdoTrfase-like_sf"/>
</dbReference>
<comment type="caution">
    <text evidence="18">The sequence shown here is derived from an EMBL/GenBank/DDBJ whole genome shotgun (WGS) entry which is preliminary data.</text>
</comment>
<evidence type="ECO:0000313" key="18">
    <source>
        <dbReference type="EMBL" id="NYS95634.1"/>
    </source>
</evidence>
<evidence type="ECO:0000313" key="20">
    <source>
        <dbReference type="Proteomes" id="UP000589521"/>
    </source>
</evidence>
<evidence type="ECO:0000256" key="11">
    <source>
        <dbReference type="ARBA" id="ARBA00033334"/>
    </source>
</evidence>
<evidence type="ECO:0000256" key="13">
    <source>
        <dbReference type="ARBA" id="ARBA00048555"/>
    </source>
</evidence>
<evidence type="ECO:0000256" key="6">
    <source>
        <dbReference type="ARBA" id="ARBA00022573"/>
    </source>
</evidence>
<evidence type="ECO:0000256" key="12">
    <source>
        <dbReference type="ARBA" id="ARBA00033354"/>
    </source>
</evidence>
<dbReference type="EMBL" id="JACBXX010000022">
    <property type="protein sequence ID" value="NYS95634.1"/>
    <property type="molecule type" value="Genomic_DNA"/>
</dbReference>
<name>A0A7Z0M4B7_9STRE</name>
<evidence type="ECO:0000256" key="5">
    <source>
        <dbReference type="ARBA" id="ARBA00020963"/>
    </source>
</evidence>
<evidence type="ECO:0000256" key="8">
    <source>
        <dbReference type="ARBA" id="ARBA00022741"/>
    </source>
</evidence>
<dbReference type="Proteomes" id="UP000589521">
    <property type="component" value="Unassembled WGS sequence"/>
</dbReference>
<keyword evidence="8 15" id="KW-0547">Nucleotide-binding</keyword>
<evidence type="ECO:0000256" key="2">
    <source>
        <dbReference type="ARBA" id="ARBA00007487"/>
    </source>
</evidence>
<dbReference type="Gene3D" id="1.20.1200.10">
    <property type="entry name" value="Cobalamin adenosyltransferase-like"/>
    <property type="match status" value="1"/>
</dbReference>
<dbReference type="GO" id="GO:0008817">
    <property type="term" value="F:corrinoid adenosyltransferase activity"/>
    <property type="evidence" value="ECO:0007669"/>
    <property type="project" value="UniProtKB-UniRule"/>
</dbReference>
<dbReference type="UniPathway" id="UPA00148">
    <property type="reaction ID" value="UER00233"/>
</dbReference>
<dbReference type="GO" id="GO:0009236">
    <property type="term" value="P:cobalamin biosynthetic process"/>
    <property type="evidence" value="ECO:0007669"/>
    <property type="project" value="UniProtKB-UniRule"/>
</dbReference>
<gene>
    <name evidence="17" type="ORF">E5983_00155</name>
    <name evidence="18" type="ORF">HZY94_00175</name>
</gene>
<reference evidence="17 19" key="1">
    <citation type="submission" date="2019-12" db="EMBL/GenBank/DDBJ databases">
        <title>Microbes associate with the intestines of laboratory mice.</title>
        <authorList>
            <person name="Navarre W."/>
            <person name="Wong E."/>
        </authorList>
    </citation>
    <scope>NUCLEOTIDE SEQUENCE [LARGE SCALE GENOMIC DNA]</scope>
    <source>
        <strain evidence="17 19">NM51_B2-22</strain>
    </source>
</reference>
<evidence type="ECO:0000313" key="19">
    <source>
        <dbReference type="Proteomes" id="UP000461595"/>
    </source>
</evidence>
<dbReference type="GO" id="GO:0005524">
    <property type="term" value="F:ATP binding"/>
    <property type="evidence" value="ECO:0007669"/>
    <property type="project" value="UniProtKB-UniRule"/>
</dbReference>
<dbReference type="PANTHER" id="PTHR12213:SF0">
    <property type="entry name" value="CORRINOID ADENOSYLTRANSFERASE MMAB"/>
    <property type="match status" value="1"/>
</dbReference>
<evidence type="ECO:0000313" key="17">
    <source>
        <dbReference type="EMBL" id="MVX58088.1"/>
    </source>
</evidence>
<dbReference type="AlphaFoldDB" id="A0A7Z0M4B7"/>
<comment type="subunit">
    <text evidence="3">Homotrimer.</text>
</comment>
<dbReference type="SUPFAM" id="SSF89028">
    <property type="entry name" value="Cobalamin adenosyltransferase-like"/>
    <property type="match status" value="1"/>
</dbReference>
<proteinExistence type="inferred from homology"/>
<dbReference type="NCBIfam" id="TIGR00636">
    <property type="entry name" value="PduO_Nterm"/>
    <property type="match status" value="1"/>
</dbReference>
<protein>
    <recommendedName>
        <fullName evidence="5 15">Corrinoid adenosyltransferase</fullName>
        <ecNumber evidence="4 15">2.5.1.17</ecNumber>
    </recommendedName>
    <alternativeName>
        <fullName evidence="10 15">Cob(II)alamin adenosyltransferase</fullName>
    </alternativeName>
    <alternativeName>
        <fullName evidence="12 15">Cob(II)yrinic acid a,c-diamide adenosyltransferase</fullName>
    </alternativeName>
    <alternativeName>
        <fullName evidence="11 15">Cobinamide/cobalamin adenosyltransferase</fullName>
    </alternativeName>
</protein>
<evidence type="ECO:0000256" key="7">
    <source>
        <dbReference type="ARBA" id="ARBA00022679"/>
    </source>
</evidence>
<feature type="domain" description="Cobalamin adenosyltransferase-like" evidence="16">
    <location>
        <begin position="3"/>
        <end position="169"/>
    </location>
</feature>
<dbReference type="EC" id="2.5.1.17" evidence="4 15"/>
<comment type="similarity">
    <text evidence="2 15">Belongs to the Cob(I)alamin adenosyltransferase family.</text>
</comment>
<dbReference type="FunFam" id="1.20.1200.10:FF:000001">
    <property type="entry name" value="Cob(I)yrinic acid a,c-diamide adenosyltransferase"/>
    <property type="match status" value="1"/>
</dbReference>
<evidence type="ECO:0000256" key="10">
    <source>
        <dbReference type="ARBA" id="ARBA00031529"/>
    </source>
</evidence>
<evidence type="ECO:0000256" key="14">
    <source>
        <dbReference type="ARBA" id="ARBA00048692"/>
    </source>
</evidence>
<dbReference type="EMBL" id="WSRS01000001">
    <property type="protein sequence ID" value="MVX58088.1"/>
    <property type="molecule type" value="Genomic_DNA"/>
</dbReference>
<dbReference type="RefSeq" id="WP_160331921.1">
    <property type="nucleotide sequence ID" value="NZ_CATKDJ010000142.1"/>
</dbReference>
<evidence type="ECO:0000256" key="3">
    <source>
        <dbReference type="ARBA" id="ARBA00011233"/>
    </source>
</evidence>
<dbReference type="Proteomes" id="UP000461595">
    <property type="component" value="Unassembled WGS sequence"/>
</dbReference>
<dbReference type="InterPro" id="IPR016030">
    <property type="entry name" value="CblAdoTrfase-like"/>
</dbReference>
<accession>A0A7Z0M4B7</accession>
<keyword evidence="7 15" id="KW-0808">Transferase</keyword>
<reference evidence="18 20" key="2">
    <citation type="submission" date="2020-07" db="EMBL/GenBank/DDBJ databases">
        <title>MOT database genomes.</title>
        <authorList>
            <person name="Joseph S."/>
            <person name="Aduse-Opoku J."/>
            <person name="Hashim A."/>
            <person name="Wade W."/>
            <person name="Curtis M."/>
        </authorList>
    </citation>
    <scope>NUCLEOTIDE SEQUENCE [LARGE SCALE GENOMIC DNA]</scope>
    <source>
        <strain evidence="18 20">STR</strain>
    </source>
</reference>
<comment type="catalytic activity">
    <reaction evidence="14 15">
        <text>2 cob(II)alamin + reduced [electron-transfer flavoprotein] + 2 ATP = 2 adenosylcob(III)alamin + 2 triphosphate + oxidized [electron-transfer flavoprotein] + 3 H(+)</text>
        <dbReference type="Rhea" id="RHEA:28671"/>
        <dbReference type="Rhea" id="RHEA-COMP:10685"/>
        <dbReference type="Rhea" id="RHEA-COMP:10686"/>
        <dbReference type="ChEBI" id="CHEBI:15378"/>
        <dbReference type="ChEBI" id="CHEBI:16304"/>
        <dbReference type="ChEBI" id="CHEBI:18036"/>
        <dbReference type="ChEBI" id="CHEBI:18408"/>
        <dbReference type="ChEBI" id="CHEBI:30616"/>
        <dbReference type="ChEBI" id="CHEBI:57692"/>
        <dbReference type="ChEBI" id="CHEBI:58307"/>
        <dbReference type="EC" id="2.5.1.17"/>
    </reaction>
</comment>
<dbReference type="OrthoDB" id="9778896at2"/>
<dbReference type="InterPro" id="IPR029499">
    <property type="entry name" value="PduO-typ"/>
</dbReference>
<evidence type="ECO:0000259" key="16">
    <source>
        <dbReference type="Pfam" id="PF01923"/>
    </source>
</evidence>